<dbReference type="InterPro" id="IPR036047">
    <property type="entry name" value="F-box-like_dom_sf"/>
</dbReference>
<dbReference type="CDD" id="cd22160">
    <property type="entry name" value="F-box_AtFBL13-like"/>
    <property type="match status" value="1"/>
</dbReference>
<evidence type="ECO:0000313" key="3">
    <source>
        <dbReference type="Proteomes" id="UP000077755"/>
    </source>
</evidence>
<dbReference type="KEGG" id="dcr:108197987"/>
<dbReference type="Gene3D" id="3.80.10.10">
    <property type="entry name" value="Ribonuclease Inhibitor"/>
    <property type="match status" value="1"/>
</dbReference>
<dbReference type="Gene3D" id="1.20.1280.50">
    <property type="match status" value="1"/>
</dbReference>
<dbReference type="PROSITE" id="PS50181">
    <property type="entry name" value="FBOX"/>
    <property type="match status" value="1"/>
</dbReference>
<dbReference type="Proteomes" id="UP000077755">
    <property type="component" value="Chromosome 8"/>
</dbReference>
<gene>
    <name evidence="2" type="ORF">DCAR_0831309</name>
</gene>
<dbReference type="EMBL" id="CP093350">
    <property type="protein sequence ID" value="WOH11816.1"/>
    <property type="molecule type" value="Genomic_DNA"/>
</dbReference>
<dbReference type="Pfam" id="PF08387">
    <property type="entry name" value="FBD"/>
    <property type="match status" value="1"/>
</dbReference>
<dbReference type="InterPro" id="IPR032675">
    <property type="entry name" value="LRR_dom_sf"/>
</dbReference>
<reference evidence="2" key="2">
    <citation type="submission" date="2022-03" db="EMBL/GenBank/DDBJ databases">
        <title>Draft title - Genomic analysis of global carrot germplasm unveils the trajectory of domestication and the origin of high carotenoid orange carrot.</title>
        <authorList>
            <person name="Iorizzo M."/>
            <person name="Ellison S."/>
            <person name="Senalik D."/>
            <person name="Macko-Podgorni A."/>
            <person name="Grzebelus D."/>
            <person name="Bostan H."/>
            <person name="Rolling W."/>
            <person name="Curaba J."/>
            <person name="Simon P."/>
        </authorList>
    </citation>
    <scope>NUCLEOTIDE SEQUENCE</scope>
    <source>
        <tissue evidence="2">Leaf</tissue>
    </source>
</reference>
<evidence type="ECO:0000259" key="1">
    <source>
        <dbReference type="PROSITE" id="PS50181"/>
    </source>
</evidence>
<dbReference type="InterPro" id="IPR053781">
    <property type="entry name" value="F-box_AtFBL13-like"/>
</dbReference>
<evidence type="ECO:0000313" key="2">
    <source>
        <dbReference type="EMBL" id="WOH11816.1"/>
    </source>
</evidence>
<dbReference type="SUPFAM" id="SSF81383">
    <property type="entry name" value="F-box domain"/>
    <property type="match status" value="1"/>
</dbReference>
<organism evidence="2 3">
    <name type="scientific">Daucus carota subsp. sativus</name>
    <name type="common">Carrot</name>
    <dbReference type="NCBI Taxonomy" id="79200"/>
    <lineage>
        <taxon>Eukaryota</taxon>
        <taxon>Viridiplantae</taxon>
        <taxon>Streptophyta</taxon>
        <taxon>Embryophyta</taxon>
        <taxon>Tracheophyta</taxon>
        <taxon>Spermatophyta</taxon>
        <taxon>Magnoliopsida</taxon>
        <taxon>eudicotyledons</taxon>
        <taxon>Gunneridae</taxon>
        <taxon>Pentapetalae</taxon>
        <taxon>asterids</taxon>
        <taxon>campanulids</taxon>
        <taxon>Apiales</taxon>
        <taxon>Apiaceae</taxon>
        <taxon>Apioideae</taxon>
        <taxon>Scandiceae</taxon>
        <taxon>Daucinae</taxon>
        <taxon>Daucus</taxon>
        <taxon>Daucus sect. Daucus</taxon>
    </lineage>
</organism>
<reference evidence="2" key="1">
    <citation type="journal article" date="2016" name="Nat. Genet.">
        <title>A high-quality carrot genome assembly provides new insights into carotenoid accumulation and asterid genome evolution.</title>
        <authorList>
            <person name="Iorizzo M."/>
            <person name="Ellison S."/>
            <person name="Senalik D."/>
            <person name="Zeng P."/>
            <person name="Satapoomin P."/>
            <person name="Huang J."/>
            <person name="Bowman M."/>
            <person name="Iovene M."/>
            <person name="Sanseverino W."/>
            <person name="Cavagnaro P."/>
            <person name="Yildiz M."/>
            <person name="Macko-Podgorni A."/>
            <person name="Moranska E."/>
            <person name="Grzebelus E."/>
            <person name="Grzebelus D."/>
            <person name="Ashrafi H."/>
            <person name="Zheng Z."/>
            <person name="Cheng S."/>
            <person name="Spooner D."/>
            <person name="Van Deynze A."/>
            <person name="Simon P."/>
        </authorList>
    </citation>
    <scope>NUCLEOTIDE SEQUENCE</scope>
    <source>
        <tissue evidence="2">Leaf</tissue>
    </source>
</reference>
<dbReference type="AlphaFoldDB" id="A0AAF0XPD0"/>
<sequence>MSKDVDIISTLPDDLLGRIISLLPTKDAIGTAVLSSRWKNLMDFVPVLDLACHVPTAGFIDTVKKLLPSTSSLANTQVIQNLRLQICECHWCIVPVHVNRWVRSAIERKVVHLDLCLPDFVSGTVANDVVLALHIMASDSLQTLNIRGGLGLRMPYTTGSFKNLKTFNLRINNPDKEILANLFCSLPQLEELSVEATFSMIRPGDMTICINIISPALKQLCLCINQKDYHDVDFKILIDTPMLQSIFLGDDFLAAYLVKSLPCIVKATLAVGRNLYYEDYSEYDKRFFRAIELIRGLSNVKYLSVTSDASAALDWADQDFPILHGVTDLELDDVPFSGISLIPKFLKSAPNLKNIVVTIHPEVELTGWSWISPETLPTSLSHLENFEIKEAETISHEPSFVTMIKYIIENAKALKVFMVYGYRFVV</sequence>
<protein>
    <recommendedName>
        <fullName evidence="1">F-box domain-containing protein</fullName>
    </recommendedName>
</protein>
<dbReference type="Pfam" id="PF00646">
    <property type="entry name" value="F-box"/>
    <property type="match status" value="1"/>
</dbReference>
<dbReference type="InterPro" id="IPR001810">
    <property type="entry name" value="F-box_dom"/>
</dbReference>
<name>A0AAF0XPD0_DAUCS</name>
<dbReference type="InterPro" id="IPR006566">
    <property type="entry name" value="FBD"/>
</dbReference>
<keyword evidence="3" id="KW-1185">Reference proteome</keyword>
<dbReference type="PANTHER" id="PTHR31900">
    <property type="entry name" value="F-BOX/RNI SUPERFAMILY PROTEIN-RELATED"/>
    <property type="match status" value="1"/>
</dbReference>
<dbReference type="InterPro" id="IPR050232">
    <property type="entry name" value="FBL13/AtMIF1-like"/>
</dbReference>
<accession>A0AAF0XPD0</accession>
<proteinExistence type="predicted"/>
<feature type="domain" description="F-box" evidence="1">
    <location>
        <begin position="5"/>
        <end position="43"/>
    </location>
</feature>
<dbReference type="PANTHER" id="PTHR31900:SF34">
    <property type="entry name" value="EMB|CAB62440.1-RELATED"/>
    <property type="match status" value="1"/>
</dbReference>
<dbReference type="SUPFAM" id="SSF52047">
    <property type="entry name" value="RNI-like"/>
    <property type="match status" value="1"/>
</dbReference>